<name>A0A6N2UAJ3_9FIRM</name>
<gene>
    <name evidence="2" type="ORF">CNLFYP112_01980</name>
</gene>
<keyword evidence="1" id="KW-0472">Membrane</keyword>
<keyword evidence="1" id="KW-0812">Transmembrane</keyword>
<keyword evidence="1" id="KW-1133">Transmembrane helix</keyword>
<evidence type="ECO:0000313" key="2">
    <source>
        <dbReference type="EMBL" id="VYT14399.1"/>
    </source>
</evidence>
<accession>A0A6N2UAJ3</accession>
<evidence type="ECO:0000256" key="1">
    <source>
        <dbReference type="SAM" id="Phobius"/>
    </source>
</evidence>
<feature type="transmembrane region" description="Helical" evidence="1">
    <location>
        <begin position="14"/>
        <end position="31"/>
    </location>
</feature>
<organism evidence="2">
    <name type="scientific">[Clostridium] nexile</name>
    <dbReference type="NCBI Taxonomy" id="29361"/>
    <lineage>
        <taxon>Bacteria</taxon>
        <taxon>Bacillati</taxon>
        <taxon>Bacillota</taxon>
        <taxon>Clostridia</taxon>
        <taxon>Lachnospirales</taxon>
        <taxon>Lachnospiraceae</taxon>
        <taxon>Tyzzerella</taxon>
    </lineage>
</organism>
<protein>
    <submittedName>
        <fullName evidence="2">Uncharacterized protein</fullName>
    </submittedName>
</protein>
<dbReference type="AlphaFoldDB" id="A0A6N2UAJ3"/>
<dbReference type="EMBL" id="CACRTG010000015">
    <property type="protein sequence ID" value="VYT14399.1"/>
    <property type="molecule type" value="Genomic_DNA"/>
</dbReference>
<proteinExistence type="predicted"/>
<sequence length="33" mass="3821">MTGNYEKENDIKRLISFMVISILAFCVKSVIEK</sequence>
<reference evidence="2" key="1">
    <citation type="submission" date="2019-11" db="EMBL/GenBank/DDBJ databases">
        <authorList>
            <person name="Feng L."/>
        </authorList>
    </citation>
    <scope>NUCLEOTIDE SEQUENCE</scope>
    <source>
        <strain evidence="2">CnexileLFYP112</strain>
    </source>
</reference>